<evidence type="ECO:0000313" key="2">
    <source>
        <dbReference type="EMBL" id="EPR32332.1"/>
    </source>
</evidence>
<comment type="caution">
    <text evidence="2">The sequence shown here is derived from an EMBL/GenBank/DDBJ whole genome shotgun (WGS) entry which is preliminary data.</text>
</comment>
<keyword evidence="3" id="KW-1185">Reference proteome</keyword>
<dbReference type="PANTHER" id="PTHR30432:SF1">
    <property type="entry name" value="DNA-BINDING TRANSCRIPTIONAL DUAL REGULATOR MODE"/>
    <property type="match status" value="1"/>
</dbReference>
<protein>
    <submittedName>
        <fullName evidence="2">Putative transcriptional regulator, ModE family</fullName>
    </submittedName>
</protein>
<dbReference type="Pfam" id="PF00126">
    <property type="entry name" value="HTH_1"/>
    <property type="match status" value="1"/>
</dbReference>
<gene>
    <name evidence="2" type="ORF">dsat_0684</name>
</gene>
<sequence length="122" mass="13722">MTSMKARLRLRMWLEMDGEQALGLGRAILLSEIERQGSLNKAAKALGMSYRAAWGRLKKTEEVMGVSLVAEQEKGRGFTLTPQARELVDTFQAWYDDVETYALKTATARFPFPVTPYASEES</sequence>
<dbReference type="Gene3D" id="1.10.10.10">
    <property type="entry name" value="Winged helix-like DNA-binding domain superfamily/Winged helix DNA-binding domain"/>
    <property type="match status" value="1"/>
</dbReference>
<dbReference type="eggNOG" id="COG2005">
    <property type="taxonomic scope" value="Bacteria"/>
</dbReference>
<dbReference type="EMBL" id="ATHI01000027">
    <property type="protein sequence ID" value="EPR32332.1"/>
    <property type="molecule type" value="Genomic_DNA"/>
</dbReference>
<name>S7T5N3_9BACT</name>
<dbReference type="STRING" id="1121439.dsat_0684"/>
<accession>S7T5N3</accession>
<reference evidence="2 3" key="1">
    <citation type="journal article" date="2013" name="Genome Announc.">
        <title>Draft genome sequences for three mercury-methylating, sulfate-reducing bacteria.</title>
        <authorList>
            <person name="Brown S.D."/>
            <person name="Hurt R.A.Jr."/>
            <person name="Gilmour C.C."/>
            <person name="Elias D.A."/>
        </authorList>
    </citation>
    <scope>NUCLEOTIDE SEQUENCE [LARGE SCALE GENOMIC DNA]</scope>
    <source>
        <strain evidence="2 3">DSM 16529</strain>
    </source>
</reference>
<dbReference type="SUPFAM" id="SSF46785">
    <property type="entry name" value="Winged helix' DNA-binding domain"/>
    <property type="match status" value="1"/>
</dbReference>
<dbReference type="RefSeq" id="WP_020887381.1">
    <property type="nucleotide sequence ID" value="NZ_ATHI01000027.1"/>
</dbReference>
<dbReference type="InterPro" id="IPR000847">
    <property type="entry name" value="LysR_HTH_N"/>
</dbReference>
<dbReference type="Proteomes" id="UP000014975">
    <property type="component" value="Unassembled WGS sequence"/>
</dbReference>
<feature type="domain" description="HTH lysR-type" evidence="1">
    <location>
        <begin position="30"/>
        <end position="85"/>
    </location>
</feature>
<dbReference type="AlphaFoldDB" id="S7T5N3"/>
<evidence type="ECO:0000313" key="3">
    <source>
        <dbReference type="Proteomes" id="UP000014975"/>
    </source>
</evidence>
<dbReference type="GO" id="GO:0003700">
    <property type="term" value="F:DNA-binding transcription factor activity"/>
    <property type="evidence" value="ECO:0007669"/>
    <property type="project" value="InterPro"/>
</dbReference>
<dbReference type="InterPro" id="IPR036388">
    <property type="entry name" value="WH-like_DNA-bd_sf"/>
</dbReference>
<evidence type="ECO:0000259" key="1">
    <source>
        <dbReference type="Pfam" id="PF00126"/>
    </source>
</evidence>
<dbReference type="PANTHER" id="PTHR30432">
    <property type="entry name" value="TRANSCRIPTIONAL REGULATOR MODE"/>
    <property type="match status" value="1"/>
</dbReference>
<dbReference type="PATRIC" id="fig|1121439.3.peg.2042"/>
<dbReference type="OrthoDB" id="9800709at2"/>
<proteinExistence type="predicted"/>
<organism evidence="2 3">
    <name type="scientific">Alkalidesulfovibrio alkalitolerans DSM 16529</name>
    <dbReference type="NCBI Taxonomy" id="1121439"/>
    <lineage>
        <taxon>Bacteria</taxon>
        <taxon>Pseudomonadati</taxon>
        <taxon>Thermodesulfobacteriota</taxon>
        <taxon>Desulfovibrionia</taxon>
        <taxon>Desulfovibrionales</taxon>
        <taxon>Desulfovibrionaceae</taxon>
        <taxon>Alkalidesulfovibrio</taxon>
    </lineage>
</organism>
<dbReference type="InterPro" id="IPR051815">
    <property type="entry name" value="Molybdate_resp_trans_reg"/>
</dbReference>
<dbReference type="InterPro" id="IPR036390">
    <property type="entry name" value="WH_DNA-bd_sf"/>
</dbReference>